<dbReference type="InterPro" id="IPR003395">
    <property type="entry name" value="RecF/RecN/SMC_N"/>
</dbReference>
<comment type="caution">
    <text evidence="13">The sequence shown here is derived from an EMBL/GenBank/DDBJ whole genome shotgun (WGS) entry which is preliminary data.</text>
</comment>
<dbReference type="SUPFAM" id="SSF52540">
    <property type="entry name" value="P-loop containing nucleoside triphosphate hydrolases"/>
    <property type="match status" value="1"/>
</dbReference>
<dbReference type="GO" id="GO:0016887">
    <property type="term" value="F:ATP hydrolysis activity"/>
    <property type="evidence" value="ECO:0007669"/>
    <property type="project" value="InterPro"/>
</dbReference>
<evidence type="ECO:0000256" key="10">
    <source>
        <dbReference type="SAM" id="Coils"/>
    </source>
</evidence>
<dbReference type="InterPro" id="IPR010935">
    <property type="entry name" value="SMC_hinge"/>
</dbReference>
<dbReference type="Proteomes" id="UP000236291">
    <property type="component" value="Unassembled WGS sequence"/>
</dbReference>
<dbReference type="GO" id="GO:0005634">
    <property type="term" value="C:nucleus"/>
    <property type="evidence" value="ECO:0007669"/>
    <property type="project" value="UniProtKB-SubCell"/>
</dbReference>
<gene>
    <name evidence="13" type="ORF">L195_g000028</name>
</gene>
<feature type="compositionally biased region" description="Basic and acidic residues" evidence="11">
    <location>
        <begin position="1038"/>
        <end position="1047"/>
    </location>
</feature>
<evidence type="ECO:0000256" key="3">
    <source>
        <dbReference type="ARBA" id="ARBA00022618"/>
    </source>
</evidence>
<reference evidence="13 14" key="2">
    <citation type="journal article" date="2017" name="Front. Plant Sci.">
        <title>Gene Classification and Mining of Molecular Markers Useful in Red Clover (Trifolium pratense) Breeding.</title>
        <authorList>
            <person name="Istvanek J."/>
            <person name="Dluhosova J."/>
            <person name="Dluhos P."/>
            <person name="Patkova L."/>
            <person name="Nedelnik J."/>
            <person name="Repkova J."/>
        </authorList>
    </citation>
    <scope>NUCLEOTIDE SEQUENCE [LARGE SCALE GENOMIC DNA]</scope>
    <source>
        <strain evidence="14">cv. Tatra</strain>
        <tissue evidence="13">Young leaves</tissue>
    </source>
</reference>
<dbReference type="GO" id="GO:0005524">
    <property type="term" value="F:ATP binding"/>
    <property type="evidence" value="ECO:0007669"/>
    <property type="project" value="InterPro"/>
</dbReference>
<dbReference type="GO" id="GO:0051301">
    <property type="term" value="P:cell division"/>
    <property type="evidence" value="ECO:0007669"/>
    <property type="project" value="UniProtKB-KW"/>
</dbReference>
<evidence type="ECO:0000256" key="6">
    <source>
        <dbReference type="ARBA" id="ARBA00023242"/>
    </source>
</evidence>
<dbReference type="Gene3D" id="1.20.1060.20">
    <property type="match status" value="1"/>
</dbReference>
<evidence type="ECO:0000256" key="4">
    <source>
        <dbReference type="ARBA" id="ARBA00022776"/>
    </source>
</evidence>
<dbReference type="STRING" id="57577.A0A2K3NKQ9"/>
<dbReference type="ExpressionAtlas" id="A0A2K3NKQ9">
    <property type="expression patterns" value="baseline"/>
</dbReference>
<keyword evidence="7" id="KW-0469">Meiosis</keyword>
<dbReference type="Pfam" id="PF06470">
    <property type="entry name" value="SMC_hinge"/>
    <property type="match status" value="1"/>
</dbReference>
<dbReference type="CDD" id="cd03272">
    <property type="entry name" value="ABC_SMC3_euk"/>
    <property type="match status" value="1"/>
</dbReference>
<feature type="coiled-coil region" evidence="10">
    <location>
        <begin position="725"/>
        <end position="808"/>
    </location>
</feature>
<dbReference type="PIRSF" id="PIRSF005719">
    <property type="entry name" value="SMC"/>
    <property type="match status" value="1"/>
</dbReference>
<dbReference type="Gene3D" id="1.10.287.1490">
    <property type="match status" value="1"/>
</dbReference>
<organism evidence="13 14">
    <name type="scientific">Trifolium pratense</name>
    <name type="common">Red clover</name>
    <dbReference type="NCBI Taxonomy" id="57577"/>
    <lineage>
        <taxon>Eukaryota</taxon>
        <taxon>Viridiplantae</taxon>
        <taxon>Streptophyta</taxon>
        <taxon>Embryophyta</taxon>
        <taxon>Tracheophyta</taxon>
        <taxon>Spermatophyta</taxon>
        <taxon>Magnoliopsida</taxon>
        <taxon>eudicotyledons</taxon>
        <taxon>Gunneridae</taxon>
        <taxon>Pentapetalae</taxon>
        <taxon>rosids</taxon>
        <taxon>fabids</taxon>
        <taxon>Fabales</taxon>
        <taxon>Fabaceae</taxon>
        <taxon>Papilionoideae</taxon>
        <taxon>50 kb inversion clade</taxon>
        <taxon>NPAAA clade</taxon>
        <taxon>Hologalegina</taxon>
        <taxon>IRL clade</taxon>
        <taxon>Trifolieae</taxon>
        <taxon>Trifolium</taxon>
    </lineage>
</organism>
<evidence type="ECO:0000313" key="13">
    <source>
        <dbReference type="EMBL" id="PNY03621.1"/>
    </source>
</evidence>
<keyword evidence="3" id="KW-0132">Cell division</keyword>
<feature type="region of interest" description="Disordered" evidence="11">
    <location>
        <begin position="1024"/>
        <end position="1047"/>
    </location>
</feature>
<dbReference type="Gene3D" id="3.40.50.300">
    <property type="entry name" value="P-loop containing nucleotide triphosphate hydrolases"/>
    <property type="match status" value="2"/>
</dbReference>
<dbReference type="InterPro" id="IPR041741">
    <property type="entry name" value="SMC3_ABC_euk"/>
</dbReference>
<dbReference type="EMBL" id="ASHM01000007">
    <property type="protein sequence ID" value="PNY03621.1"/>
    <property type="molecule type" value="Genomic_DNA"/>
</dbReference>
<dbReference type="AlphaFoldDB" id="A0A2K3NKQ9"/>
<keyword evidence="8" id="KW-0131">Cell cycle</keyword>
<dbReference type="GO" id="GO:0051276">
    <property type="term" value="P:chromosome organization"/>
    <property type="evidence" value="ECO:0007669"/>
    <property type="project" value="InterPro"/>
</dbReference>
<reference evidence="13 14" key="1">
    <citation type="journal article" date="2014" name="Am. J. Bot.">
        <title>Genome assembly and annotation for red clover (Trifolium pratense; Fabaceae).</title>
        <authorList>
            <person name="Istvanek J."/>
            <person name="Jaros M."/>
            <person name="Krenek A."/>
            <person name="Repkova J."/>
        </authorList>
    </citation>
    <scope>NUCLEOTIDE SEQUENCE [LARGE SCALE GENOMIC DNA]</scope>
    <source>
        <strain evidence="14">cv. Tatra</strain>
        <tissue evidence="13">Young leaves</tissue>
    </source>
</reference>
<sequence length="1171" mass="134334">MYIKQIVIEGFKSYREQIATEDFSPKVNCVVGANGSGKTNFFHAIRFVLSDLFQNLRNEDRHALLHEGTGHPVLSAFVEIVFDNSDYRIPVFSQSENRSHVINTCSIPLRTCSLAVLLLVDKEEVHLRRTISLKKDEYFLNGKHITKIEVMNLLESAGFSRSNPYYVVQQGKITSLTLMKDSERLDLLKEIGGTGVYEERRRESNKRKQIIQVVQYLDERLKELDEEKEELRKYQLLNKQRKSLEYAIFNKEVQNAQQKLAEIEEARAKVSENSAKKYNEVVDAHEKFKDLENSLKDITKEHENFIKEKEVIEKHQTKTLKKYTELELDVKDLQAKISGNIRAKEDAAKQLEILENEIQDSMNELDKISPLYDDQVKKEKDISKRIMEQEKKLSILYQKQGRATQFSSKAARDKWLQKEIDDLEQWWKKGIENTLIFVVSCDARKGIELGIGTWYNKEKKLMEEIERLNDEIHGCDGNIKSGRINITTLESQIAKSCEGFNDYKANRDELHRERKSLWSRENELTAEIDKWKVEVEKAERSLDHAIPGDVRRGLNSVRKICKNHNISGVHGPVIELLNCDEKIFTAVEVTAGNSLFHVVVENDDKSTEIIKHLNRQKGGRVTFIPLNRVNAPQVTYPQSSDVVPLLNKLNFKPEYTPAFSQAFARTVICKNLDVASKVALMNGLNCITLEGDQVSKRGSMTGGFYDHRRTKLKFMKIIKQCAESIHISEENLEQIDQKINELVGEQQKVDAQCAHCKSEIEELKRDIANSNKQKKSFSNALAKKEKSLADVQNQVEQLKASIAMKKAEMGTELIDHLTPEEKKLLSDLNPEIKDLKEKFVACKTDRVESEARKAELETNLTTNLKKRKQELEAVISSVDADSMLVDAELKRKELSDAKILVDDASNQLKIDSFPFIIGHDSYKRRNMKDLQKILHTCTDQLKQFSHVNKKALDQYINFTEQREELRKRQAELDTGDKKIRELISVLDQLKDESIERTFKGVAKHFAEVFSKLVQGGHGRLVMMKKKDGDHDDDDQVEDGPREANPKGRVERYIGVSFTKQGETQSMKQLSGGQKTVVALALIFAIQKCDPAPFYLFDEIDAALDSQYRTAVGDLIRWMADKENTQFITTTFRPELVNVADKIYGVTHKNRVSCVNVISENEALEFINPDKI</sequence>
<evidence type="ECO:0000313" key="14">
    <source>
        <dbReference type="Proteomes" id="UP000236291"/>
    </source>
</evidence>
<proteinExistence type="inferred from homology"/>
<keyword evidence="6 9" id="KW-0539">Nucleus</keyword>
<dbReference type="Gene3D" id="3.30.70.1620">
    <property type="match status" value="1"/>
</dbReference>
<evidence type="ECO:0000256" key="5">
    <source>
        <dbReference type="ARBA" id="ARBA00023054"/>
    </source>
</evidence>
<evidence type="ECO:0000259" key="12">
    <source>
        <dbReference type="SMART" id="SM00968"/>
    </source>
</evidence>
<dbReference type="FunFam" id="3.40.50.300:FF:000370">
    <property type="entry name" value="Structural maintenance of chromosomes 3"/>
    <property type="match status" value="1"/>
</dbReference>
<name>A0A2K3NKQ9_TRIPR</name>
<accession>A0A2K3NKQ9</accession>
<dbReference type="SMART" id="SM00968">
    <property type="entry name" value="SMC_hinge"/>
    <property type="match status" value="1"/>
</dbReference>
<comment type="subcellular location">
    <subcellularLocation>
        <location evidence="1 9">Nucleus</location>
    </subcellularLocation>
</comment>
<evidence type="ECO:0000256" key="2">
    <source>
        <dbReference type="ARBA" id="ARBA00005917"/>
    </source>
</evidence>
<evidence type="ECO:0000256" key="7">
    <source>
        <dbReference type="ARBA" id="ARBA00023254"/>
    </source>
</evidence>
<dbReference type="PANTHER" id="PTHR43977">
    <property type="entry name" value="STRUCTURAL MAINTENANCE OF CHROMOSOMES PROTEIN 3"/>
    <property type="match status" value="1"/>
</dbReference>
<dbReference type="SUPFAM" id="SSF75553">
    <property type="entry name" value="Smc hinge domain"/>
    <property type="match status" value="1"/>
</dbReference>
<keyword evidence="4" id="KW-0498">Mitosis</keyword>
<feature type="domain" description="SMC hinge" evidence="12">
    <location>
        <begin position="567"/>
        <end position="679"/>
    </location>
</feature>
<dbReference type="GO" id="GO:0051321">
    <property type="term" value="P:meiotic cell cycle"/>
    <property type="evidence" value="ECO:0007669"/>
    <property type="project" value="UniProtKB-KW"/>
</dbReference>
<dbReference type="InterPro" id="IPR024704">
    <property type="entry name" value="SMC"/>
</dbReference>
<keyword evidence="5 10" id="KW-0175">Coiled coil</keyword>
<dbReference type="Pfam" id="PF02463">
    <property type="entry name" value="SMC_N"/>
    <property type="match status" value="1"/>
</dbReference>
<comment type="similarity">
    <text evidence="2">Belongs to the SMC family. SMC3 subfamily.</text>
</comment>
<evidence type="ECO:0000256" key="9">
    <source>
        <dbReference type="PIRNR" id="PIRNR005719"/>
    </source>
</evidence>
<dbReference type="InterPro" id="IPR036277">
    <property type="entry name" value="SMC_hinge_sf"/>
</dbReference>
<evidence type="ECO:0000256" key="11">
    <source>
        <dbReference type="SAM" id="MobiDB-lite"/>
    </source>
</evidence>
<evidence type="ECO:0000256" key="8">
    <source>
        <dbReference type="ARBA" id="ARBA00023306"/>
    </source>
</evidence>
<feature type="coiled-coil region" evidence="10">
    <location>
        <begin position="207"/>
        <end position="308"/>
    </location>
</feature>
<dbReference type="GO" id="GO:0005694">
    <property type="term" value="C:chromosome"/>
    <property type="evidence" value="ECO:0007669"/>
    <property type="project" value="InterPro"/>
</dbReference>
<feature type="coiled-coil region" evidence="10">
    <location>
        <begin position="948"/>
        <end position="992"/>
    </location>
</feature>
<evidence type="ECO:0000256" key="1">
    <source>
        <dbReference type="ARBA" id="ARBA00004123"/>
    </source>
</evidence>
<protein>
    <recommendedName>
        <fullName evidence="9">Structural maintenance of chromosomes protein</fullName>
    </recommendedName>
</protein>
<dbReference type="InterPro" id="IPR027417">
    <property type="entry name" value="P-loop_NTPase"/>
</dbReference>